<dbReference type="Proteomes" id="UP001515480">
    <property type="component" value="Unassembled WGS sequence"/>
</dbReference>
<evidence type="ECO:0000256" key="1">
    <source>
        <dbReference type="SAM" id="MobiDB-lite"/>
    </source>
</evidence>
<protein>
    <submittedName>
        <fullName evidence="2">Uncharacterized protein</fullName>
    </submittedName>
</protein>
<proteinExistence type="predicted"/>
<comment type="caution">
    <text evidence="2">The sequence shown here is derived from an EMBL/GenBank/DDBJ whole genome shotgun (WGS) entry which is preliminary data.</text>
</comment>
<sequence length="166" mass="16622">MQPREAKPCVPSDALRPRRSQCHRTERPTFTPFSSTLNAVPAVTHPSSLTSAASPGPTATPSVTASEQPTNQPSITPRIPTPSPASYLPTTTAVAAIFPAIASLPTGATPSPANSSSCAAAMPSASEASTHPTCKSSIAPRIPASSPASSLPTTTAVAAISPAIAS</sequence>
<dbReference type="AlphaFoldDB" id="A0AB34IE90"/>
<keyword evidence="3" id="KW-1185">Reference proteome</keyword>
<organism evidence="2 3">
    <name type="scientific">Prymnesium parvum</name>
    <name type="common">Toxic golden alga</name>
    <dbReference type="NCBI Taxonomy" id="97485"/>
    <lineage>
        <taxon>Eukaryota</taxon>
        <taxon>Haptista</taxon>
        <taxon>Haptophyta</taxon>
        <taxon>Prymnesiophyceae</taxon>
        <taxon>Prymnesiales</taxon>
        <taxon>Prymnesiaceae</taxon>
        <taxon>Prymnesium</taxon>
    </lineage>
</organism>
<feature type="compositionally biased region" description="Polar residues" evidence="1">
    <location>
        <begin position="45"/>
        <end position="72"/>
    </location>
</feature>
<feature type="compositionally biased region" description="Low complexity" evidence="1">
    <location>
        <begin position="136"/>
        <end position="159"/>
    </location>
</feature>
<feature type="region of interest" description="Disordered" evidence="1">
    <location>
        <begin position="124"/>
        <end position="166"/>
    </location>
</feature>
<gene>
    <name evidence="2" type="ORF">AB1Y20_014408</name>
</gene>
<feature type="region of interest" description="Disordered" evidence="1">
    <location>
        <begin position="1"/>
        <end position="87"/>
    </location>
</feature>
<dbReference type="EMBL" id="JBGBPQ010000028">
    <property type="protein sequence ID" value="KAL1496822.1"/>
    <property type="molecule type" value="Genomic_DNA"/>
</dbReference>
<evidence type="ECO:0000313" key="2">
    <source>
        <dbReference type="EMBL" id="KAL1496822.1"/>
    </source>
</evidence>
<reference evidence="2 3" key="1">
    <citation type="journal article" date="2024" name="Science">
        <title>Giant polyketide synthase enzymes in the biosynthesis of giant marine polyether toxins.</title>
        <authorList>
            <person name="Fallon T.R."/>
            <person name="Shende V.V."/>
            <person name="Wierzbicki I.H."/>
            <person name="Pendleton A.L."/>
            <person name="Watervoot N.F."/>
            <person name="Auber R.P."/>
            <person name="Gonzalez D.J."/>
            <person name="Wisecaver J.H."/>
            <person name="Moore B.S."/>
        </authorList>
    </citation>
    <scope>NUCLEOTIDE SEQUENCE [LARGE SCALE GENOMIC DNA]</scope>
    <source>
        <strain evidence="2 3">12B1</strain>
    </source>
</reference>
<accession>A0AB34IE90</accession>
<evidence type="ECO:0000313" key="3">
    <source>
        <dbReference type="Proteomes" id="UP001515480"/>
    </source>
</evidence>
<name>A0AB34IE90_PRYPA</name>